<comment type="caution">
    <text evidence="1">The sequence shown here is derived from an EMBL/GenBank/DDBJ whole genome shotgun (WGS) entry which is preliminary data.</text>
</comment>
<keyword evidence="2" id="KW-1185">Reference proteome</keyword>
<feature type="non-terminal residue" evidence="1">
    <location>
        <position position="87"/>
    </location>
</feature>
<evidence type="ECO:0000313" key="1">
    <source>
        <dbReference type="EMBL" id="KAI9453116.1"/>
    </source>
</evidence>
<name>A0ACC0TY57_9AGAM</name>
<protein>
    <submittedName>
        <fullName evidence="1">Uncharacterized protein</fullName>
    </submittedName>
</protein>
<evidence type="ECO:0000313" key="2">
    <source>
        <dbReference type="Proteomes" id="UP001207468"/>
    </source>
</evidence>
<gene>
    <name evidence="1" type="ORF">F5148DRAFT_1370272</name>
</gene>
<organism evidence="1 2">
    <name type="scientific">Russula earlei</name>
    <dbReference type="NCBI Taxonomy" id="71964"/>
    <lineage>
        <taxon>Eukaryota</taxon>
        <taxon>Fungi</taxon>
        <taxon>Dikarya</taxon>
        <taxon>Basidiomycota</taxon>
        <taxon>Agaricomycotina</taxon>
        <taxon>Agaricomycetes</taxon>
        <taxon>Russulales</taxon>
        <taxon>Russulaceae</taxon>
        <taxon>Russula</taxon>
    </lineage>
</organism>
<dbReference type="Proteomes" id="UP001207468">
    <property type="component" value="Unassembled WGS sequence"/>
</dbReference>
<reference evidence="1" key="1">
    <citation type="submission" date="2021-03" db="EMBL/GenBank/DDBJ databases">
        <title>Evolutionary priming and transition to the ectomycorrhizal habit in an iconic lineage of mushroom-forming fungi: is preadaptation a requirement?</title>
        <authorList>
            <consortium name="DOE Joint Genome Institute"/>
            <person name="Looney B.P."/>
            <person name="Miyauchi S."/>
            <person name="Morin E."/>
            <person name="Drula E."/>
            <person name="Courty P.E."/>
            <person name="Chicoki N."/>
            <person name="Fauchery L."/>
            <person name="Kohler A."/>
            <person name="Kuo A."/>
            <person name="LaButti K."/>
            <person name="Pangilinan J."/>
            <person name="Lipzen A."/>
            <person name="Riley R."/>
            <person name="Andreopoulos W."/>
            <person name="He G."/>
            <person name="Johnson J."/>
            <person name="Barry K.W."/>
            <person name="Grigoriev I.V."/>
            <person name="Nagy L."/>
            <person name="Hibbett D."/>
            <person name="Henrissat B."/>
            <person name="Matheny P.B."/>
            <person name="Labbe J."/>
            <person name="Martin A.F."/>
        </authorList>
    </citation>
    <scope>NUCLEOTIDE SEQUENCE</scope>
    <source>
        <strain evidence="1">BPL698</strain>
    </source>
</reference>
<dbReference type="EMBL" id="JAGFNK010000315">
    <property type="protein sequence ID" value="KAI9453116.1"/>
    <property type="molecule type" value="Genomic_DNA"/>
</dbReference>
<proteinExistence type="predicted"/>
<sequence>MSSRLRFWPPVSLLTGFVQSVLPCAPRPSTAISGFSQASRRWKNRGYRRNQVTIGMLPDDVLVEIFVFYVDVLDMTMTSSEWHTLVH</sequence>
<accession>A0ACC0TY57</accession>